<dbReference type="Proteomes" id="UP001604277">
    <property type="component" value="Unassembled WGS sequence"/>
</dbReference>
<comment type="caution">
    <text evidence="2">The sequence shown here is derived from an EMBL/GenBank/DDBJ whole genome shotgun (WGS) entry which is preliminary data.</text>
</comment>
<name>A0ABD1WV92_9LAMI</name>
<proteinExistence type="predicted"/>
<reference evidence="2" key="1">
    <citation type="submission" date="2024-07" db="EMBL/GenBank/DDBJ databases">
        <title>Two chromosome-level genome assemblies of Korean endemic species Abeliophyllum distichum and Forsythia ovata (Oleaceae).</title>
        <authorList>
            <person name="Mun J.H."/>
        </authorList>
    </citation>
    <scope>NUCLEOTIDE SEQUENCE</scope>
    <source>
        <strain evidence="2">KNKB202402200001</strain>
        <tissue evidence="2">Leaf</tissue>
    </source>
</reference>
<dbReference type="AlphaFoldDB" id="A0ABD1WV92"/>
<organism evidence="2 4">
    <name type="scientific">Forsythia ovata</name>
    <dbReference type="NCBI Taxonomy" id="205694"/>
    <lineage>
        <taxon>Eukaryota</taxon>
        <taxon>Viridiplantae</taxon>
        <taxon>Streptophyta</taxon>
        <taxon>Embryophyta</taxon>
        <taxon>Tracheophyta</taxon>
        <taxon>Spermatophyta</taxon>
        <taxon>Magnoliopsida</taxon>
        <taxon>eudicotyledons</taxon>
        <taxon>Gunneridae</taxon>
        <taxon>Pentapetalae</taxon>
        <taxon>asterids</taxon>
        <taxon>lamiids</taxon>
        <taxon>Lamiales</taxon>
        <taxon>Oleaceae</taxon>
        <taxon>Forsythieae</taxon>
        <taxon>Forsythia</taxon>
    </lineage>
</organism>
<evidence type="ECO:0000313" key="3">
    <source>
        <dbReference type="EMBL" id="KAL2552611.1"/>
    </source>
</evidence>
<sequence>MARQQATKEAKKKAIEEAKNKASDIQGNLASKRAYSNLIPEKTHSFLKLCWEELAPDILEMLRSTHFVTTVANKFFWTEKWQKQTDSYNERSLANMMACTFMRAAHVSFELKTALVERWKRNKKAEKTSAVAENIKKENMTLKVMVVK</sequence>
<gene>
    <name evidence="2" type="ORF">Fot_06212</name>
    <name evidence="3" type="ORF">Fot_06230</name>
</gene>
<keyword evidence="1" id="KW-0175">Coiled coil</keyword>
<protein>
    <submittedName>
        <fullName evidence="2">Uncharacterized protein</fullName>
    </submittedName>
</protein>
<keyword evidence="4" id="KW-1185">Reference proteome</keyword>
<feature type="coiled-coil region" evidence="1">
    <location>
        <begin position="1"/>
        <end position="28"/>
    </location>
</feature>
<reference evidence="4" key="2">
    <citation type="submission" date="2024-07" db="EMBL/GenBank/DDBJ databases">
        <title>Two chromosome-level genome assemblies of Korean endemic species Abeliophyllum distichum and Forsythia ovata (Oleaceae).</title>
        <authorList>
            <person name="Jang H."/>
        </authorList>
    </citation>
    <scope>NUCLEOTIDE SEQUENCE [LARGE SCALE GENOMIC DNA]</scope>
</reference>
<dbReference type="EMBL" id="JBFOLJ010000002">
    <property type="protein sequence ID" value="KAL2552593.1"/>
    <property type="molecule type" value="Genomic_DNA"/>
</dbReference>
<dbReference type="EMBL" id="JBFOLJ010000002">
    <property type="protein sequence ID" value="KAL2552611.1"/>
    <property type="molecule type" value="Genomic_DNA"/>
</dbReference>
<evidence type="ECO:0000313" key="4">
    <source>
        <dbReference type="Proteomes" id="UP001604277"/>
    </source>
</evidence>
<evidence type="ECO:0000256" key="1">
    <source>
        <dbReference type="SAM" id="Coils"/>
    </source>
</evidence>
<evidence type="ECO:0000313" key="2">
    <source>
        <dbReference type="EMBL" id="KAL2552593.1"/>
    </source>
</evidence>
<accession>A0ABD1WV92</accession>